<dbReference type="InterPro" id="IPR032881">
    <property type="entry name" value="Oberon-like_PHD"/>
</dbReference>
<dbReference type="EMBL" id="JAMZMK010008371">
    <property type="protein sequence ID" value="KAI7740682.1"/>
    <property type="molecule type" value="Genomic_DNA"/>
</dbReference>
<gene>
    <name evidence="9" type="ORF">M8C21_027771</name>
</gene>
<evidence type="ECO:0000256" key="5">
    <source>
        <dbReference type="ARBA" id="ARBA00023242"/>
    </source>
</evidence>
<dbReference type="Pfam" id="PF23380">
    <property type="entry name" value="VIN3_C"/>
    <property type="match status" value="1"/>
</dbReference>
<keyword evidence="10" id="KW-1185">Reference proteome</keyword>
<dbReference type="AlphaFoldDB" id="A0AAD5GFN2"/>
<evidence type="ECO:0000256" key="1">
    <source>
        <dbReference type="ARBA" id="ARBA00004123"/>
    </source>
</evidence>
<dbReference type="GO" id="GO:0040029">
    <property type="term" value="P:epigenetic regulation of gene expression"/>
    <property type="evidence" value="ECO:0007669"/>
    <property type="project" value="InterPro"/>
</dbReference>
<keyword evidence="4" id="KW-0862">Zinc</keyword>
<dbReference type="PANTHER" id="PTHR46286:SF1">
    <property type="entry name" value="VIN3-LIKE PROTEIN 1"/>
    <property type="match status" value="1"/>
</dbReference>
<evidence type="ECO:0000259" key="8">
    <source>
        <dbReference type="Pfam" id="PF23380"/>
    </source>
</evidence>
<evidence type="ECO:0000256" key="2">
    <source>
        <dbReference type="ARBA" id="ARBA00022723"/>
    </source>
</evidence>
<evidence type="ECO:0000256" key="4">
    <source>
        <dbReference type="ARBA" id="ARBA00022833"/>
    </source>
</evidence>
<feature type="region of interest" description="Disordered" evidence="6">
    <location>
        <begin position="268"/>
        <end position="389"/>
    </location>
</feature>
<dbReference type="GO" id="GO:0010048">
    <property type="term" value="P:vernalization response"/>
    <property type="evidence" value="ECO:0007669"/>
    <property type="project" value="InterPro"/>
</dbReference>
<evidence type="ECO:0000256" key="3">
    <source>
        <dbReference type="ARBA" id="ARBA00022771"/>
    </source>
</evidence>
<accession>A0AAD5GFN2</accession>
<keyword evidence="2" id="KW-0479">Metal-binding</keyword>
<proteinExistence type="predicted"/>
<protein>
    <recommendedName>
        <fullName evidence="11">Oberon PHD finger domain-containing protein</fullName>
    </recommendedName>
</protein>
<evidence type="ECO:0000313" key="10">
    <source>
        <dbReference type="Proteomes" id="UP001206925"/>
    </source>
</evidence>
<comment type="caution">
    <text evidence="9">The sequence shown here is derived from an EMBL/GenBank/DDBJ whole genome shotgun (WGS) entry which is preliminary data.</text>
</comment>
<feature type="domain" description="Oberon-like PHD finger" evidence="7">
    <location>
        <begin position="68"/>
        <end position="185"/>
    </location>
</feature>
<dbReference type="Proteomes" id="UP001206925">
    <property type="component" value="Unassembled WGS sequence"/>
</dbReference>
<comment type="subcellular location">
    <subcellularLocation>
        <location evidence="1">Nucleus</location>
    </subcellularLocation>
</comment>
<evidence type="ECO:0000259" key="7">
    <source>
        <dbReference type="Pfam" id="PF07227"/>
    </source>
</evidence>
<feature type="region of interest" description="Disordered" evidence="6">
    <location>
        <begin position="1"/>
        <end position="56"/>
    </location>
</feature>
<reference evidence="9" key="1">
    <citation type="submission" date="2022-06" db="EMBL/GenBank/DDBJ databases">
        <title>Uncovering the hologenomic basis of an extraordinary plant invasion.</title>
        <authorList>
            <person name="Bieker V.C."/>
            <person name="Martin M.D."/>
            <person name="Gilbert T."/>
            <person name="Hodgins K."/>
            <person name="Battlay P."/>
            <person name="Petersen B."/>
            <person name="Wilson J."/>
        </authorList>
    </citation>
    <scope>NUCLEOTIDE SEQUENCE</scope>
    <source>
        <strain evidence="9">AA19_3_7</strain>
        <tissue evidence="9">Leaf</tissue>
    </source>
</reference>
<organism evidence="9 10">
    <name type="scientific">Ambrosia artemisiifolia</name>
    <name type="common">Common ragweed</name>
    <dbReference type="NCBI Taxonomy" id="4212"/>
    <lineage>
        <taxon>Eukaryota</taxon>
        <taxon>Viridiplantae</taxon>
        <taxon>Streptophyta</taxon>
        <taxon>Embryophyta</taxon>
        <taxon>Tracheophyta</taxon>
        <taxon>Spermatophyta</taxon>
        <taxon>Magnoliopsida</taxon>
        <taxon>eudicotyledons</taxon>
        <taxon>Gunneridae</taxon>
        <taxon>Pentapetalae</taxon>
        <taxon>asterids</taxon>
        <taxon>campanulids</taxon>
        <taxon>Asterales</taxon>
        <taxon>Asteraceae</taxon>
        <taxon>Asteroideae</taxon>
        <taxon>Heliantheae alliance</taxon>
        <taxon>Heliantheae</taxon>
        <taxon>Ambrosia</taxon>
    </lineage>
</organism>
<evidence type="ECO:0008006" key="11">
    <source>
        <dbReference type="Google" id="ProtNLM"/>
    </source>
</evidence>
<dbReference type="PANTHER" id="PTHR46286">
    <property type="entry name" value="VIN3-LIKE PROTEIN 2-RELATED"/>
    <property type="match status" value="1"/>
</dbReference>
<dbReference type="InterPro" id="IPR056990">
    <property type="entry name" value="VIN3-like_C"/>
</dbReference>
<dbReference type="Pfam" id="PF07227">
    <property type="entry name" value="PHD_Oberon"/>
    <property type="match status" value="1"/>
</dbReference>
<feature type="domain" description="VIN3-like C-terminal" evidence="8">
    <location>
        <begin position="403"/>
        <end position="475"/>
    </location>
</feature>
<dbReference type="GO" id="GO:0005634">
    <property type="term" value="C:nucleus"/>
    <property type="evidence" value="ECO:0007669"/>
    <property type="project" value="UniProtKB-SubCell"/>
</dbReference>
<evidence type="ECO:0000313" key="9">
    <source>
        <dbReference type="EMBL" id="KAI7740682.1"/>
    </source>
</evidence>
<sequence>MIKQSTSSNPKSDQMDKQVQKNQDSKKVSMGPKGQPSKTIKRKREKPERFPPTTEPCSGSGLLYTWTCRNASCKAELSVADTFCKRCTCCICYNYDDNKDPSLWLECASDSTLSSCGSSCHVECALLRRKVRAVDLGQGMQLDGSYCCASCGNVSGILGYWKKQLIIAMHSRRVDILCSRLDLSFRLLEGTIRFHALHELVVEAKNKLEAEVGPLVGVHAKMSRSIVSRLAVADEVQALCNAAISKADEISAILSFAGRVEASVPEIVGPSGAQDAEPDSTRGFGTTLPLTWVGELGGSDDSSGPELSGLGHMVKPGNSKSESLPDLNVDAAPNDIPADKEDNRSGGSENWAQHGPIVELPAVDSQADVPRKRPASTEAHDSDGAFVHVSPFPTHREGAGIFDENYEYCVKVFRGLEHEGHITEEFRRKLFTWFSLSSTEHERRVINTYIRILEDDPCSLAAQLVDSFDDIINNRNTTTKKPGT</sequence>
<keyword evidence="5" id="KW-0539">Nucleus</keyword>
<dbReference type="InterPro" id="IPR044514">
    <property type="entry name" value="VIN3-like"/>
</dbReference>
<keyword evidence="3" id="KW-0863">Zinc-finger</keyword>
<dbReference type="GO" id="GO:0008270">
    <property type="term" value="F:zinc ion binding"/>
    <property type="evidence" value="ECO:0007669"/>
    <property type="project" value="UniProtKB-KW"/>
</dbReference>
<evidence type="ECO:0000256" key="6">
    <source>
        <dbReference type="SAM" id="MobiDB-lite"/>
    </source>
</evidence>
<feature type="compositionally biased region" description="Basic and acidic residues" evidence="6">
    <location>
        <begin position="13"/>
        <end position="27"/>
    </location>
</feature>
<feature type="compositionally biased region" description="Polar residues" evidence="6">
    <location>
        <begin position="1"/>
        <end position="12"/>
    </location>
</feature>
<name>A0AAD5GFN2_AMBAR</name>